<dbReference type="Pfam" id="PF06594">
    <property type="entry name" value="HCBP_related"/>
    <property type="match status" value="2"/>
</dbReference>
<dbReference type="PROSITE" id="PS00330">
    <property type="entry name" value="HEMOLYSIN_CALCIUM"/>
    <property type="match status" value="8"/>
</dbReference>
<proteinExistence type="predicted"/>
<dbReference type="Gene3D" id="2.150.10.10">
    <property type="entry name" value="Serralysin-like metalloprotease, C-terminal"/>
    <property type="match status" value="7"/>
</dbReference>
<dbReference type="InterPro" id="IPR013783">
    <property type="entry name" value="Ig-like_fold"/>
</dbReference>
<protein>
    <recommendedName>
        <fullName evidence="4">Dystroglycan-type cadherin-like domain-containing protein</fullName>
    </recommendedName>
</protein>
<dbReference type="InterPro" id="IPR018511">
    <property type="entry name" value="Hemolysin-typ_Ca-bd_CS"/>
</dbReference>
<dbReference type="Gene3D" id="2.60.40.10">
    <property type="entry name" value="Immunoglobulins"/>
    <property type="match status" value="3"/>
</dbReference>
<keyword evidence="6" id="KW-1185">Reference proteome</keyword>
<dbReference type="InterPro" id="IPR015919">
    <property type="entry name" value="Cadherin-like_sf"/>
</dbReference>
<dbReference type="GO" id="GO:0005576">
    <property type="term" value="C:extracellular region"/>
    <property type="evidence" value="ECO:0007669"/>
    <property type="project" value="UniProtKB-SubCell"/>
</dbReference>
<dbReference type="InterPro" id="IPR011049">
    <property type="entry name" value="Serralysin-like_metalloprot_C"/>
</dbReference>
<dbReference type="Proteomes" id="UP000278085">
    <property type="component" value="Unassembled WGS sequence"/>
</dbReference>
<dbReference type="Pfam" id="PF05345">
    <property type="entry name" value="He_PIG"/>
    <property type="match status" value="3"/>
</dbReference>
<dbReference type="GO" id="GO:0016020">
    <property type="term" value="C:membrane"/>
    <property type="evidence" value="ECO:0007669"/>
    <property type="project" value="InterPro"/>
</dbReference>
<evidence type="ECO:0000256" key="1">
    <source>
        <dbReference type="ARBA" id="ARBA00004613"/>
    </source>
</evidence>
<dbReference type="SMART" id="SM00736">
    <property type="entry name" value="CADG"/>
    <property type="match status" value="3"/>
</dbReference>
<keyword evidence="2" id="KW-0964">Secreted</keyword>
<reference evidence="5 6" key="1">
    <citation type="submission" date="2018-12" db="EMBL/GenBank/DDBJ databases">
        <authorList>
            <person name="Yang E."/>
        </authorList>
    </citation>
    <scope>NUCLEOTIDE SEQUENCE [LARGE SCALE GENOMIC DNA]</scope>
    <source>
        <strain evidence="5 6">SOD</strain>
    </source>
</reference>
<sequence>MATRAAIRVCARRLSRRLTKPVLTISKHFFKTYSSTTFSGYPMTPILIDGDDTNNSLYGTAAPEAINGRGGDDFLYGGEGNDTLDGGTGKDVLDGGAGNNTYRWGIGSGQDSIQRGVQVAAGHSVLELGEGVFPSTLNLLRMGQDLVLSIAGSGDTLRLPMFFMQGGGSDGLVWNYPVSLIRFADGSAWDVDAIHTRAALGTPALLLGGSGNDTLQGSPEHDVLRGGAGDDVLRGGGGDDWFDGGAGNDLLDGGSGGGYDTVRFGYGSGQDTVAAPAGGLGDVLTVDLGAGVQAATLVFLRAGAASADLVIELPLSGERLTVKDYFSAQRHVTLHFADGGAMSKATIDQRAGDALAPRQSNGTALADTLYGGSNSDILRGGAGDDVLLGYFGDDLLVGGEGNDLLDASEGNDYVDGGAGDDRIQTGSGATVVLFGRASGHDEVAVAPAGGPLTVLLEAGIGLADITLARSENGHDLLVGVGGQQAGLRVAFYFAELPGNPVAPFSLQFADGVVWDGALIERVLAGGDGGDNLLDGTAGNDRLDGGAGNDQLRGLQGNDALLGGAGNDLLLGGEGDDTLDGGQGDDFLDDGFGNNTYVFARGDGRDTILNNTPLPQMRYQSIAFSDGIRPEQVHLQRVGYGTWDDLVITIDGQPEQVIEVRGFIYNDPLYATNQHLNEIRFADGSKWDSAAIFARLNLGTEAGESIGGSALADRIEAKGGNDTLTGGRGDDLLDGGAGADTYVFKLGDGRDTLVDTREAGGPGNTVRFGAGITQQDVRVEQAGAGLQIAYGTGGDLIVLANSGAGQQPVERLQFADGSTRLLGDYSNHAPQLKLALPDQHIAPGQAFKLTLPAGMFVDPDAGDLLRLSVSQSAEALPSWLSFDAASNTLQGTAPPGLQTSYQLRVMAKDLAGLTATDDFTLTVGGSNSTPYVKAPIGPIAVNENGRFGVRTPTFGDADAGDTLSVKVTLAGGAALPSWLSFDGKELLAGAPGFEHAGSYKLSATATDQGGLSVSSNFDLVVKNVNRAPQPTQALAPLEAAQGTPFSGVLPARLLADPDGDAVSYKLALAGGAPLPAWLAFDPATRTLSGTPSGADAPALSLLLTGTDSAGLSGSSSFKLNVAADAVQALNGTAGADALNGLSAGDTLLGLAGNDQLYGFAGNDLLDGGLGADRMTGGTGNDRYIVDASGDVVVELANEGRDTVVATVVTNLAANAEVLVLGGSAALAGYGNAGDNILNGNSASNMLNGNGGNDILQGGAGNDTLTDTLGKNVFDGGLGADIMNGGSGAELFIGGAGNDTITPGSGIDIIAFNRGDGLDAVNQNSGLDNVISLGGGIGFGDLTFKRTGSDLVLGTGAGEQITLRAWYTSNVHTVARLQMFIEGTSDYQSAAPLSLNSQKIQLFNFDALAAKFDQALAANPDLGSWSLAPELAGALIRSSGNTAIGGDLAQQYASTGTLGNVAQVPALAIIGSASFGDANQSLAGSPLGLADGSAFLM</sequence>
<dbReference type="InterPro" id="IPR001343">
    <property type="entry name" value="Hemolysn_Ca-bd"/>
</dbReference>
<dbReference type="SUPFAM" id="SSF51120">
    <property type="entry name" value="beta-Roll"/>
    <property type="match status" value="7"/>
</dbReference>
<comment type="caution">
    <text evidence="5">The sequence shown here is derived from an EMBL/GenBank/DDBJ whole genome shotgun (WGS) entry which is preliminary data.</text>
</comment>
<feature type="domain" description="Dystroglycan-type cadherin-like" evidence="4">
    <location>
        <begin position="930"/>
        <end position="1027"/>
    </location>
</feature>
<gene>
    <name evidence="5" type="ORF">EJB06_13215</name>
</gene>
<accession>A0A430HM83</accession>
<keyword evidence="3" id="KW-0106">Calcium</keyword>
<evidence type="ECO:0000313" key="6">
    <source>
        <dbReference type="Proteomes" id="UP000278085"/>
    </source>
</evidence>
<dbReference type="InterPro" id="IPR010566">
    <property type="entry name" value="Haemolys_ca-bd"/>
</dbReference>
<dbReference type="PANTHER" id="PTHR38340">
    <property type="entry name" value="S-LAYER PROTEIN"/>
    <property type="match status" value="1"/>
</dbReference>
<dbReference type="InterPro" id="IPR050557">
    <property type="entry name" value="RTX_toxin/Mannuronan_C5-epim"/>
</dbReference>
<dbReference type="OrthoDB" id="9047490at2"/>
<evidence type="ECO:0000259" key="4">
    <source>
        <dbReference type="SMART" id="SM00736"/>
    </source>
</evidence>
<dbReference type="Pfam" id="PF00353">
    <property type="entry name" value="HemolysinCabind"/>
    <property type="match status" value="10"/>
</dbReference>
<dbReference type="PRINTS" id="PR00313">
    <property type="entry name" value="CABNDNGRPT"/>
</dbReference>
<dbReference type="SUPFAM" id="SSF49313">
    <property type="entry name" value="Cadherin-like"/>
    <property type="match status" value="3"/>
</dbReference>
<evidence type="ECO:0000256" key="2">
    <source>
        <dbReference type="ARBA" id="ARBA00022525"/>
    </source>
</evidence>
<dbReference type="GO" id="GO:0005509">
    <property type="term" value="F:calcium ion binding"/>
    <property type="evidence" value="ECO:0007669"/>
    <property type="project" value="InterPro"/>
</dbReference>
<comment type="subcellular location">
    <subcellularLocation>
        <location evidence="1">Secreted</location>
    </subcellularLocation>
</comment>
<feature type="domain" description="Dystroglycan-type cadherin-like" evidence="4">
    <location>
        <begin position="830"/>
        <end position="929"/>
    </location>
</feature>
<organism evidence="5 6">
    <name type="scientific">Massilia atriviolacea</name>
    <dbReference type="NCBI Taxonomy" id="2495579"/>
    <lineage>
        <taxon>Bacteria</taxon>
        <taxon>Pseudomonadati</taxon>
        <taxon>Pseudomonadota</taxon>
        <taxon>Betaproteobacteria</taxon>
        <taxon>Burkholderiales</taxon>
        <taxon>Oxalobacteraceae</taxon>
        <taxon>Telluria group</taxon>
        <taxon>Massilia</taxon>
    </lineage>
</organism>
<evidence type="ECO:0000256" key="3">
    <source>
        <dbReference type="ARBA" id="ARBA00022837"/>
    </source>
</evidence>
<name>A0A430HM83_9BURK</name>
<dbReference type="InterPro" id="IPR006644">
    <property type="entry name" value="Cadg"/>
</dbReference>
<dbReference type="EMBL" id="RXLQ01000006">
    <property type="protein sequence ID" value="RSZ58589.1"/>
    <property type="molecule type" value="Genomic_DNA"/>
</dbReference>
<evidence type="ECO:0000313" key="5">
    <source>
        <dbReference type="EMBL" id="RSZ58589.1"/>
    </source>
</evidence>
<dbReference type="PANTHER" id="PTHR38340:SF1">
    <property type="entry name" value="S-LAYER PROTEIN"/>
    <property type="match status" value="1"/>
</dbReference>
<feature type="domain" description="Dystroglycan-type cadherin-like" evidence="4">
    <location>
        <begin position="1028"/>
        <end position="1127"/>
    </location>
</feature>